<evidence type="ECO:0000256" key="1">
    <source>
        <dbReference type="SAM" id="Phobius"/>
    </source>
</evidence>
<feature type="transmembrane region" description="Helical" evidence="1">
    <location>
        <begin position="25"/>
        <end position="42"/>
    </location>
</feature>
<dbReference type="Proteomes" id="UP001596445">
    <property type="component" value="Unassembled WGS sequence"/>
</dbReference>
<dbReference type="EMBL" id="JBHSZI010000001">
    <property type="protein sequence ID" value="MFC7059352.1"/>
    <property type="molecule type" value="Genomic_DNA"/>
</dbReference>
<reference evidence="2 3" key="1">
    <citation type="journal article" date="2019" name="Int. J. Syst. Evol. Microbiol.">
        <title>The Global Catalogue of Microorganisms (GCM) 10K type strain sequencing project: providing services to taxonomists for standard genome sequencing and annotation.</title>
        <authorList>
            <consortium name="The Broad Institute Genomics Platform"/>
            <consortium name="The Broad Institute Genome Sequencing Center for Infectious Disease"/>
            <person name="Wu L."/>
            <person name="Ma J."/>
        </authorList>
    </citation>
    <scope>NUCLEOTIDE SEQUENCE [LARGE SCALE GENOMIC DNA]</scope>
    <source>
        <strain evidence="2 3">JCM 30072</strain>
    </source>
</reference>
<keyword evidence="3" id="KW-1185">Reference proteome</keyword>
<keyword evidence="1" id="KW-0472">Membrane</keyword>
<dbReference type="AlphaFoldDB" id="A0ABD5W2R6"/>
<organism evidence="2 3">
    <name type="scientific">Halovenus salina</name>
    <dbReference type="NCBI Taxonomy" id="1510225"/>
    <lineage>
        <taxon>Archaea</taxon>
        <taxon>Methanobacteriati</taxon>
        <taxon>Methanobacteriota</taxon>
        <taxon>Stenosarchaea group</taxon>
        <taxon>Halobacteria</taxon>
        <taxon>Halobacteriales</taxon>
        <taxon>Haloarculaceae</taxon>
        <taxon>Halovenus</taxon>
    </lineage>
</organism>
<protein>
    <submittedName>
        <fullName evidence="2">Uncharacterized protein</fullName>
    </submittedName>
</protein>
<comment type="caution">
    <text evidence="2">The sequence shown here is derived from an EMBL/GenBank/DDBJ whole genome shotgun (WGS) entry which is preliminary data.</text>
</comment>
<keyword evidence="1" id="KW-1133">Transmembrane helix</keyword>
<evidence type="ECO:0000313" key="2">
    <source>
        <dbReference type="EMBL" id="MFC7059352.1"/>
    </source>
</evidence>
<name>A0ABD5W2R6_9EURY</name>
<proteinExistence type="predicted"/>
<evidence type="ECO:0000313" key="3">
    <source>
        <dbReference type="Proteomes" id="UP001596445"/>
    </source>
</evidence>
<dbReference type="RefSeq" id="WP_382186305.1">
    <property type="nucleotide sequence ID" value="NZ_JBHSZI010000001.1"/>
</dbReference>
<gene>
    <name evidence="2" type="ORF">ACFQQG_15715</name>
</gene>
<accession>A0ABD5W2R6</accession>
<sequence>MIPPQRQQERMELSMEAPSIDHLDGLALLATALLLVFAYVVYPTPMVKFSVWLVILTIYMTWFCYFGVKWLYDVYM</sequence>
<feature type="transmembrane region" description="Helical" evidence="1">
    <location>
        <begin position="49"/>
        <end position="68"/>
    </location>
</feature>
<keyword evidence="1" id="KW-0812">Transmembrane</keyword>